<protein>
    <submittedName>
        <fullName evidence="8">Radical SAM protein</fullName>
    </submittedName>
</protein>
<evidence type="ECO:0000313" key="8">
    <source>
        <dbReference type="EMBL" id="MEZ8209389.1"/>
    </source>
</evidence>
<evidence type="ECO:0000256" key="2">
    <source>
        <dbReference type="ARBA" id="ARBA00022691"/>
    </source>
</evidence>
<dbReference type="InterPro" id="IPR023404">
    <property type="entry name" value="rSAM_horseshoe"/>
</dbReference>
<dbReference type="EMBL" id="JBGOOS010000014">
    <property type="protein sequence ID" value="MEZ8209389.1"/>
    <property type="molecule type" value="Genomic_DNA"/>
</dbReference>
<dbReference type="PROSITE" id="PS51332">
    <property type="entry name" value="B12_BINDING"/>
    <property type="match status" value="1"/>
</dbReference>
<evidence type="ECO:0000256" key="4">
    <source>
        <dbReference type="ARBA" id="ARBA00023004"/>
    </source>
</evidence>
<dbReference type="Gene3D" id="3.40.50.280">
    <property type="entry name" value="Cobalamin-binding domain"/>
    <property type="match status" value="1"/>
</dbReference>
<keyword evidence="9" id="KW-1185">Reference proteome</keyword>
<sequence>MTLRTTNMAKNRRKLRVCFLTLYNFAKVQPVSLANLCLGSSIYHSELNSSVEMYFPSFDNEKEPSTYIAEQLLALQPDIVVMGCYVWNETACQDITKFIKQINPNICVWMGGVNVLYSSEGFSELYGGVDVFIRGEGEDVITKLVELSLEGSDRPDFLAKATQLFGVSDHNSFDNKTSERLVVDLEATFSPYLAYDMPMSLFDYIGGDYTYIFMETSRGCVYSCAFCSFDSQKLGFRHYPLERISKEIRVFCEHNVEQIFFCDAIFGGKKNNAKKLLKMLEENRPTYLSEGVLHETFLYAYFRPELLDAEFCFLLSTSKFSMVQLGIQTVNPSVDGCMRRNNISKIEQNMPILRLNKVPFQIDMIVGFPGDTLSGFADSLQFVIEVCRPSNFRAYTLAINPGTPLENLVHSKGNAWLRYHPVNRKVISTYSFDENDMNEMLSIGDVFVGLYDYLVDAKADDSKFSIQYFSDFYQFLKYKETKIFEEILQSHQYNDKSSLFSPMIRKFDQSMDCSIDSRRVIYGKNYTRGFANEFSD</sequence>
<evidence type="ECO:0000259" key="7">
    <source>
        <dbReference type="PROSITE" id="PS51918"/>
    </source>
</evidence>
<comment type="cofactor">
    <cofactor evidence="1">
        <name>[4Fe-4S] cluster</name>
        <dbReference type="ChEBI" id="CHEBI:49883"/>
    </cofactor>
</comment>
<keyword evidence="2" id="KW-0949">S-adenosyl-L-methionine</keyword>
<evidence type="ECO:0000256" key="3">
    <source>
        <dbReference type="ARBA" id="ARBA00022723"/>
    </source>
</evidence>
<keyword evidence="4" id="KW-0408">Iron</keyword>
<dbReference type="Gene3D" id="3.80.30.20">
    <property type="entry name" value="tm_1862 like domain"/>
    <property type="match status" value="1"/>
</dbReference>
<dbReference type="PANTHER" id="PTHR43409">
    <property type="entry name" value="ANAEROBIC MAGNESIUM-PROTOPORPHYRIN IX MONOMETHYL ESTER CYCLASE-RELATED"/>
    <property type="match status" value="1"/>
</dbReference>
<reference evidence="8 9" key="1">
    <citation type="submission" date="2024-06" db="EMBL/GenBank/DDBJ databases">
        <authorList>
            <person name="Steensen K."/>
            <person name="Seneca J."/>
            <person name="Bartlau N."/>
            <person name="Yu A.X."/>
            <person name="Polz M.F."/>
        </authorList>
    </citation>
    <scope>NUCLEOTIDE SEQUENCE [LARGE SCALE GENOMIC DNA]</scope>
    <source>
        <strain evidence="8 9">1F146</strain>
    </source>
</reference>
<dbReference type="SFLD" id="SFLDS00029">
    <property type="entry name" value="Radical_SAM"/>
    <property type="match status" value="1"/>
</dbReference>
<organism evidence="8 9">
    <name type="scientific">Vibrio bivalvicida</name>
    <dbReference type="NCBI Taxonomy" id="1276888"/>
    <lineage>
        <taxon>Bacteria</taxon>
        <taxon>Pseudomonadati</taxon>
        <taxon>Pseudomonadota</taxon>
        <taxon>Gammaproteobacteria</taxon>
        <taxon>Vibrionales</taxon>
        <taxon>Vibrionaceae</taxon>
        <taxon>Vibrio</taxon>
        <taxon>Vibrio oreintalis group</taxon>
    </lineage>
</organism>
<evidence type="ECO:0000259" key="6">
    <source>
        <dbReference type="PROSITE" id="PS51332"/>
    </source>
</evidence>
<dbReference type="InterPro" id="IPR007197">
    <property type="entry name" value="rSAM"/>
</dbReference>
<evidence type="ECO:0000313" key="9">
    <source>
        <dbReference type="Proteomes" id="UP001569151"/>
    </source>
</evidence>
<dbReference type="InterPro" id="IPR051198">
    <property type="entry name" value="BchE-like"/>
</dbReference>
<gene>
    <name evidence="8" type="ORF">ACED39_11420</name>
</gene>
<dbReference type="InterPro" id="IPR006158">
    <property type="entry name" value="Cobalamin-bd"/>
</dbReference>
<proteinExistence type="predicted"/>
<dbReference type="SMART" id="SM00729">
    <property type="entry name" value="Elp3"/>
    <property type="match status" value="1"/>
</dbReference>
<comment type="caution">
    <text evidence="8">The sequence shown here is derived from an EMBL/GenBank/DDBJ whole genome shotgun (WGS) entry which is preliminary data.</text>
</comment>
<dbReference type="PANTHER" id="PTHR43409:SF16">
    <property type="entry name" value="SLR0320 PROTEIN"/>
    <property type="match status" value="1"/>
</dbReference>
<dbReference type="SFLD" id="SFLDG01082">
    <property type="entry name" value="B12-binding_domain_containing"/>
    <property type="match status" value="1"/>
</dbReference>
<dbReference type="RefSeq" id="WP_371719054.1">
    <property type="nucleotide sequence ID" value="NZ_JBGOOF010000016.1"/>
</dbReference>
<keyword evidence="5" id="KW-0411">Iron-sulfur</keyword>
<feature type="domain" description="B12-binding" evidence="6">
    <location>
        <begin position="14"/>
        <end position="155"/>
    </location>
</feature>
<evidence type="ECO:0000256" key="5">
    <source>
        <dbReference type="ARBA" id="ARBA00023014"/>
    </source>
</evidence>
<dbReference type="SUPFAM" id="SSF102114">
    <property type="entry name" value="Radical SAM enzymes"/>
    <property type="match status" value="1"/>
</dbReference>
<feature type="domain" description="Radical SAM core" evidence="7">
    <location>
        <begin position="206"/>
        <end position="433"/>
    </location>
</feature>
<evidence type="ECO:0000256" key="1">
    <source>
        <dbReference type="ARBA" id="ARBA00001966"/>
    </source>
</evidence>
<dbReference type="PROSITE" id="PS51918">
    <property type="entry name" value="RADICAL_SAM"/>
    <property type="match status" value="1"/>
</dbReference>
<accession>A0ABV4MIK0</accession>
<dbReference type="Proteomes" id="UP001569151">
    <property type="component" value="Unassembled WGS sequence"/>
</dbReference>
<dbReference type="InterPro" id="IPR058240">
    <property type="entry name" value="rSAM_sf"/>
</dbReference>
<name>A0ABV4MIK0_9VIBR</name>
<dbReference type="Pfam" id="PF04055">
    <property type="entry name" value="Radical_SAM"/>
    <property type="match status" value="1"/>
</dbReference>
<dbReference type="Pfam" id="PF02310">
    <property type="entry name" value="B12-binding"/>
    <property type="match status" value="1"/>
</dbReference>
<keyword evidence="3" id="KW-0479">Metal-binding</keyword>
<dbReference type="InterPro" id="IPR006638">
    <property type="entry name" value="Elp3/MiaA/NifB-like_rSAM"/>
</dbReference>